<sequence>MVLLVYEICIGNFLATYVGNGNRCPGGGKRSFPPPIDSFISQCSFWGRRDFIAVLSSRGTWTLTPQASQCWLRAPLIPGTNRVDKTGHYFFCRTIL</sequence>
<dbReference type="AlphaFoldDB" id="A0AAW2EJG0"/>
<protein>
    <recommendedName>
        <fullName evidence="3">Secreted protein</fullName>
    </recommendedName>
</protein>
<proteinExistence type="predicted"/>
<dbReference type="Proteomes" id="UP001430953">
    <property type="component" value="Unassembled WGS sequence"/>
</dbReference>
<reference evidence="1 2" key="1">
    <citation type="submission" date="2023-03" db="EMBL/GenBank/DDBJ databases">
        <title>High recombination rates correlate with genetic variation in Cardiocondyla obscurior ants.</title>
        <authorList>
            <person name="Errbii M."/>
        </authorList>
    </citation>
    <scope>NUCLEOTIDE SEQUENCE [LARGE SCALE GENOMIC DNA]</scope>
    <source>
        <strain evidence="1">Alpha-2009</strain>
        <tissue evidence="1">Whole body</tissue>
    </source>
</reference>
<name>A0AAW2EJG0_9HYME</name>
<evidence type="ECO:0000313" key="2">
    <source>
        <dbReference type="Proteomes" id="UP001430953"/>
    </source>
</evidence>
<evidence type="ECO:0000313" key="1">
    <source>
        <dbReference type="EMBL" id="KAL0103337.1"/>
    </source>
</evidence>
<gene>
    <name evidence="1" type="ORF">PUN28_017547</name>
</gene>
<keyword evidence="2" id="KW-1185">Reference proteome</keyword>
<organism evidence="1 2">
    <name type="scientific">Cardiocondyla obscurior</name>
    <dbReference type="NCBI Taxonomy" id="286306"/>
    <lineage>
        <taxon>Eukaryota</taxon>
        <taxon>Metazoa</taxon>
        <taxon>Ecdysozoa</taxon>
        <taxon>Arthropoda</taxon>
        <taxon>Hexapoda</taxon>
        <taxon>Insecta</taxon>
        <taxon>Pterygota</taxon>
        <taxon>Neoptera</taxon>
        <taxon>Endopterygota</taxon>
        <taxon>Hymenoptera</taxon>
        <taxon>Apocrita</taxon>
        <taxon>Aculeata</taxon>
        <taxon>Formicoidea</taxon>
        <taxon>Formicidae</taxon>
        <taxon>Myrmicinae</taxon>
        <taxon>Cardiocondyla</taxon>
    </lineage>
</organism>
<comment type="caution">
    <text evidence="1">The sequence shown here is derived from an EMBL/GenBank/DDBJ whole genome shotgun (WGS) entry which is preliminary data.</text>
</comment>
<evidence type="ECO:0008006" key="3">
    <source>
        <dbReference type="Google" id="ProtNLM"/>
    </source>
</evidence>
<accession>A0AAW2EJG0</accession>
<dbReference type="EMBL" id="JADYXP020000021">
    <property type="protein sequence ID" value="KAL0103337.1"/>
    <property type="molecule type" value="Genomic_DNA"/>
</dbReference>